<dbReference type="EMBL" id="MU795269">
    <property type="protein sequence ID" value="KAJ3807858.1"/>
    <property type="molecule type" value="Genomic_DNA"/>
</dbReference>
<keyword evidence="2" id="KW-1185">Reference proteome</keyword>
<dbReference type="Proteomes" id="UP001163835">
    <property type="component" value="Unassembled WGS sequence"/>
</dbReference>
<proteinExistence type="predicted"/>
<name>A0ACC1TTF6_9AGAR</name>
<sequence>MSNIPNPPVNWQPDPDFRGTFNIVSSCLATLLLCLWSAVHVDVPSHSGKCRGLWVRVGWISVGLVTPETLLFIAYRQWTIAGEIFAVANSCEASTKPWHRLFLQLKEYLKWGGPQDSGYGEIQDCSRKHPWTMMHSYYAAMGGFVFDTQTEDFLPASYRNGRAVITPEGIQFLLRNQPDLLPDLSIEEISDRSKANGLSKSVVVVQVTFFLVNCVARKIQRLPVTLLEVTTVAHALCSLLAYAFWWNKPLSVTHPTFIRGEVAMRTCALMCMASSCRYYFLAGYLMVWRPAELDSVCCHEIESLDAEKRPAFERDSNKHRPQIYFTPYPPDAVRKDGMSPWLDRSIGKRYLGPQPWYREWQNNVHDRESALGAAPNLTDSDKRRWALASSTPWKLLQDLETTRRIPSDDADSEDVVPRYTDALVSPNSCLSASLKSRGGNPRKITLNDNPGPAAAPILALLFGFPSLTAWYYDFPTPFDRFLWRGAALAATFRGTVYWGTRGLGLYVTHRTGNYLLRKAAAVIPVCLLMGMLVPSSIILVAESFKQLLYLPGAAYYLPTLSRYWPHF</sequence>
<accession>A0ACC1TTF6</accession>
<evidence type="ECO:0000313" key="2">
    <source>
        <dbReference type="Proteomes" id="UP001163835"/>
    </source>
</evidence>
<reference evidence="1" key="1">
    <citation type="submission" date="2022-09" db="EMBL/GenBank/DDBJ databases">
        <title>A Global Phylogenomic Analysis of the Shiitake Genus Lentinula.</title>
        <authorList>
            <consortium name="DOE Joint Genome Institute"/>
            <person name="Sierra-Patev S."/>
            <person name="Min B."/>
            <person name="Naranjo-Ortiz M."/>
            <person name="Looney B."/>
            <person name="Konkel Z."/>
            <person name="Slot J.C."/>
            <person name="Sakamoto Y."/>
            <person name="Steenwyk J.L."/>
            <person name="Rokas A."/>
            <person name="Carro J."/>
            <person name="Camarero S."/>
            <person name="Ferreira P."/>
            <person name="Molpeceres G."/>
            <person name="Ruiz-Duenas F.J."/>
            <person name="Serrano A."/>
            <person name="Henrissat B."/>
            <person name="Drula E."/>
            <person name="Hughes K.W."/>
            <person name="Mata J.L."/>
            <person name="Ishikawa N.K."/>
            <person name="Vargas-Isla R."/>
            <person name="Ushijima S."/>
            <person name="Smith C.A."/>
            <person name="Ahrendt S."/>
            <person name="Andreopoulos W."/>
            <person name="He G."/>
            <person name="Labutti K."/>
            <person name="Lipzen A."/>
            <person name="Ng V."/>
            <person name="Riley R."/>
            <person name="Sandor L."/>
            <person name="Barry K."/>
            <person name="Martinez A.T."/>
            <person name="Xiao Y."/>
            <person name="Gibbons J.G."/>
            <person name="Terashima K."/>
            <person name="Grigoriev I.V."/>
            <person name="Hibbett D.S."/>
        </authorList>
    </citation>
    <scope>NUCLEOTIDE SEQUENCE</scope>
    <source>
        <strain evidence="1">TMI1499</strain>
    </source>
</reference>
<organism evidence="1 2">
    <name type="scientific">Lentinula aff. lateritia</name>
    <dbReference type="NCBI Taxonomy" id="2804960"/>
    <lineage>
        <taxon>Eukaryota</taxon>
        <taxon>Fungi</taxon>
        <taxon>Dikarya</taxon>
        <taxon>Basidiomycota</taxon>
        <taxon>Agaricomycotina</taxon>
        <taxon>Agaricomycetes</taxon>
        <taxon>Agaricomycetidae</taxon>
        <taxon>Agaricales</taxon>
        <taxon>Marasmiineae</taxon>
        <taxon>Omphalotaceae</taxon>
        <taxon>Lentinula</taxon>
    </lineage>
</organism>
<evidence type="ECO:0000313" key="1">
    <source>
        <dbReference type="EMBL" id="KAJ3807858.1"/>
    </source>
</evidence>
<comment type="caution">
    <text evidence="1">The sequence shown here is derived from an EMBL/GenBank/DDBJ whole genome shotgun (WGS) entry which is preliminary data.</text>
</comment>
<protein>
    <submittedName>
        <fullName evidence="1">Uncharacterized protein</fullName>
    </submittedName>
</protein>
<gene>
    <name evidence="1" type="ORF">F5876DRAFT_67774</name>
</gene>